<feature type="domain" description="4Fe-4S ferredoxin-type" evidence="10">
    <location>
        <begin position="81"/>
        <end position="110"/>
    </location>
</feature>
<evidence type="ECO:0000259" key="11">
    <source>
        <dbReference type="PROSITE" id="PS51918"/>
    </source>
</evidence>
<keyword evidence="5" id="KW-0479">Metal-binding</keyword>
<dbReference type="InterPro" id="IPR040074">
    <property type="entry name" value="BssD/PflA/YjjW"/>
</dbReference>
<feature type="domain" description="Radical SAM core" evidence="11">
    <location>
        <begin position="22"/>
        <end position="298"/>
    </location>
</feature>
<evidence type="ECO:0000256" key="7">
    <source>
        <dbReference type="ARBA" id="ARBA00023004"/>
    </source>
</evidence>
<dbReference type="Gene3D" id="3.30.70.20">
    <property type="match status" value="1"/>
</dbReference>
<evidence type="ECO:0000256" key="1">
    <source>
        <dbReference type="ARBA" id="ARBA00001966"/>
    </source>
</evidence>
<dbReference type="InterPro" id="IPR007197">
    <property type="entry name" value="rSAM"/>
</dbReference>
<dbReference type="Gene3D" id="3.20.20.70">
    <property type="entry name" value="Aldolase class I"/>
    <property type="match status" value="1"/>
</dbReference>
<dbReference type="PROSITE" id="PS51379">
    <property type="entry name" value="4FE4S_FER_2"/>
    <property type="match status" value="2"/>
</dbReference>
<dbReference type="SFLD" id="SFLDG01118">
    <property type="entry name" value="activating_enzymes__group_2"/>
    <property type="match status" value="1"/>
</dbReference>
<dbReference type="PANTHER" id="PTHR30352">
    <property type="entry name" value="PYRUVATE FORMATE-LYASE-ACTIVATING ENZYME"/>
    <property type="match status" value="1"/>
</dbReference>
<proteinExistence type="inferred from homology"/>
<dbReference type="InterPro" id="IPR058240">
    <property type="entry name" value="rSAM_sf"/>
</dbReference>
<dbReference type="Proteomes" id="UP000199652">
    <property type="component" value="Unassembled WGS sequence"/>
</dbReference>
<protein>
    <submittedName>
        <fullName evidence="12">Glycerol dehydratase, cobalamin-independent, small subunit</fullName>
    </submittedName>
</protein>
<sequence length="307" mass="34044">MNVNVDYEKEGVVFNIQRFSLNDGPGIRTILFLKGCPLSCLWCSNPESQKIRPVTLYDVKKCIHCGRCLGICPHGALGPQFPTFIDYERCVGCGECEAVCPAGALVRKGKPMTIQQVIRELKKDAPTYRNSGGGITLSGGEPLTQFEFSAEVFKACQYQGWHTAMETTGYTFNEEALEMVFKYVDLALLDIKCIDEGTHMKYTGVSNEIILHNAKKISQMTETIVRVPTIPGFNASPEEITRICEFTKTLTGVKTIHLLPYHALGSNKYAMMGRPYEMEGVKPPEKELMNTLKKVVESHGLGCKIGG</sequence>
<dbReference type="InterPro" id="IPR001989">
    <property type="entry name" value="Radical_activat_CS"/>
</dbReference>
<dbReference type="Pfam" id="PF04055">
    <property type="entry name" value="Radical_SAM"/>
    <property type="match status" value="1"/>
</dbReference>
<dbReference type="InterPro" id="IPR017896">
    <property type="entry name" value="4Fe4S_Fe-S-bd"/>
</dbReference>
<organism evidence="12 13">
    <name type="scientific">Eubacterium barkeri</name>
    <name type="common">Clostridium barkeri</name>
    <dbReference type="NCBI Taxonomy" id="1528"/>
    <lineage>
        <taxon>Bacteria</taxon>
        <taxon>Bacillati</taxon>
        <taxon>Bacillota</taxon>
        <taxon>Clostridia</taxon>
        <taxon>Eubacteriales</taxon>
        <taxon>Eubacteriaceae</taxon>
        <taxon>Eubacterium</taxon>
    </lineage>
</organism>
<evidence type="ECO:0000256" key="8">
    <source>
        <dbReference type="ARBA" id="ARBA00023014"/>
    </source>
</evidence>
<keyword evidence="6" id="KW-0560">Oxidoreductase</keyword>
<gene>
    <name evidence="12" type="ORF">SAMN04488579_10545</name>
</gene>
<dbReference type="PROSITE" id="PS01087">
    <property type="entry name" value="RADICAL_ACTIVATING"/>
    <property type="match status" value="1"/>
</dbReference>
<dbReference type="PANTHER" id="PTHR30352:SF4">
    <property type="entry name" value="PYRUVATE FORMATE-LYASE 2-ACTIVATING ENZYME"/>
    <property type="match status" value="1"/>
</dbReference>
<dbReference type="SUPFAM" id="SSF54862">
    <property type="entry name" value="4Fe-4S ferredoxins"/>
    <property type="match status" value="1"/>
</dbReference>
<dbReference type="PROSITE" id="PS00198">
    <property type="entry name" value="4FE4S_FER_1"/>
    <property type="match status" value="1"/>
</dbReference>
<dbReference type="OrthoDB" id="9782387at2"/>
<dbReference type="SFLD" id="SFLDS00029">
    <property type="entry name" value="Radical_SAM"/>
    <property type="match status" value="1"/>
</dbReference>
<keyword evidence="8" id="KW-0411">Iron-sulfur</keyword>
<dbReference type="SUPFAM" id="SSF102114">
    <property type="entry name" value="Radical SAM enzymes"/>
    <property type="match status" value="1"/>
</dbReference>
<dbReference type="InterPro" id="IPR017900">
    <property type="entry name" value="4Fe4S_Fe_S_CS"/>
</dbReference>
<dbReference type="InterPro" id="IPR013785">
    <property type="entry name" value="Aldolase_TIM"/>
</dbReference>
<comment type="cofactor">
    <cofactor evidence="1">
        <name>[4Fe-4S] cluster</name>
        <dbReference type="ChEBI" id="CHEBI:49883"/>
    </cofactor>
</comment>
<evidence type="ECO:0000256" key="9">
    <source>
        <dbReference type="ARBA" id="ARBA00047365"/>
    </source>
</evidence>
<dbReference type="RefSeq" id="WP_090243904.1">
    <property type="nucleotide sequence ID" value="NZ_FNOU01000005.1"/>
</dbReference>
<evidence type="ECO:0000313" key="13">
    <source>
        <dbReference type="Proteomes" id="UP000199652"/>
    </source>
</evidence>
<name>A0A1H3DKJ2_EUBBA</name>
<dbReference type="GO" id="GO:0016491">
    <property type="term" value="F:oxidoreductase activity"/>
    <property type="evidence" value="ECO:0007669"/>
    <property type="project" value="UniProtKB-KW"/>
</dbReference>
<evidence type="ECO:0000313" key="12">
    <source>
        <dbReference type="EMBL" id="SDX67032.1"/>
    </source>
</evidence>
<keyword evidence="3" id="KW-0004">4Fe-4S</keyword>
<dbReference type="PROSITE" id="PS51918">
    <property type="entry name" value="RADICAL_SAM"/>
    <property type="match status" value="1"/>
</dbReference>
<dbReference type="AlphaFoldDB" id="A0A1H3DKJ2"/>
<dbReference type="SFLD" id="SFLDG01066">
    <property type="entry name" value="organic_radical-activating_enz"/>
    <property type="match status" value="1"/>
</dbReference>
<dbReference type="NCBIfam" id="TIGR02494">
    <property type="entry name" value="PFLE_PFLC"/>
    <property type="match status" value="1"/>
</dbReference>
<accession>A0A1H3DKJ2</accession>
<reference evidence="13" key="1">
    <citation type="submission" date="2016-10" db="EMBL/GenBank/DDBJ databases">
        <authorList>
            <person name="Varghese N."/>
            <person name="Submissions S."/>
        </authorList>
    </citation>
    <scope>NUCLEOTIDE SEQUENCE [LARGE SCALE GENOMIC DNA]</scope>
    <source>
        <strain evidence="13">VPI 5359</strain>
    </source>
</reference>
<dbReference type="InterPro" id="IPR012839">
    <property type="entry name" value="Organic_radical_activase"/>
</dbReference>
<dbReference type="Pfam" id="PF12837">
    <property type="entry name" value="Fer4_6"/>
    <property type="match status" value="1"/>
</dbReference>
<comment type="similarity">
    <text evidence="2">Belongs to the organic radical-activating enzymes family.</text>
</comment>
<keyword evidence="13" id="KW-1185">Reference proteome</keyword>
<keyword evidence="7" id="KW-0408">Iron</keyword>
<dbReference type="GO" id="GO:0051539">
    <property type="term" value="F:4 iron, 4 sulfur cluster binding"/>
    <property type="evidence" value="ECO:0007669"/>
    <property type="project" value="UniProtKB-KW"/>
</dbReference>
<keyword evidence="4" id="KW-0949">S-adenosyl-L-methionine</keyword>
<comment type="catalytic activity">
    <reaction evidence="9">
        <text>glycyl-[protein] + reduced [flavodoxin] + S-adenosyl-L-methionine = glycin-2-yl radical-[protein] + semiquinone [flavodoxin] + 5'-deoxyadenosine + L-methionine + H(+)</text>
        <dbReference type="Rhea" id="RHEA:61976"/>
        <dbReference type="Rhea" id="RHEA-COMP:10622"/>
        <dbReference type="Rhea" id="RHEA-COMP:14480"/>
        <dbReference type="Rhea" id="RHEA-COMP:15993"/>
        <dbReference type="Rhea" id="RHEA-COMP:15994"/>
        <dbReference type="ChEBI" id="CHEBI:15378"/>
        <dbReference type="ChEBI" id="CHEBI:17319"/>
        <dbReference type="ChEBI" id="CHEBI:29947"/>
        <dbReference type="ChEBI" id="CHEBI:32722"/>
        <dbReference type="ChEBI" id="CHEBI:57618"/>
        <dbReference type="ChEBI" id="CHEBI:57844"/>
        <dbReference type="ChEBI" id="CHEBI:59789"/>
        <dbReference type="ChEBI" id="CHEBI:140311"/>
    </reaction>
</comment>
<evidence type="ECO:0000256" key="2">
    <source>
        <dbReference type="ARBA" id="ARBA00009777"/>
    </source>
</evidence>
<dbReference type="STRING" id="1528.SAMN04488579_10545"/>
<dbReference type="EMBL" id="FNOU01000005">
    <property type="protein sequence ID" value="SDX67032.1"/>
    <property type="molecule type" value="Genomic_DNA"/>
</dbReference>
<feature type="domain" description="4Fe-4S ferredoxin-type" evidence="10">
    <location>
        <begin position="53"/>
        <end position="77"/>
    </location>
</feature>
<dbReference type="GO" id="GO:0046872">
    <property type="term" value="F:metal ion binding"/>
    <property type="evidence" value="ECO:0007669"/>
    <property type="project" value="UniProtKB-KW"/>
</dbReference>
<evidence type="ECO:0000256" key="6">
    <source>
        <dbReference type="ARBA" id="ARBA00023002"/>
    </source>
</evidence>
<evidence type="ECO:0000259" key="10">
    <source>
        <dbReference type="PROSITE" id="PS51379"/>
    </source>
</evidence>
<dbReference type="PIRSF" id="PIRSF000371">
    <property type="entry name" value="PFL_act_enz"/>
    <property type="match status" value="1"/>
</dbReference>
<evidence type="ECO:0000256" key="5">
    <source>
        <dbReference type="ARBA" id="ARBA00022723"/>
    </source>
</evidence>
<evidence type="ECO:0000256" key="4">
    <source>
        <dbReference type="ARBA" id="ARBA00022691"/>
    </source>
</evidence>
<dbReference type="InterPro" id="IPR034457">
    <property type="entry name" value="Organic_radical-activating"/>
</dbReference>
<evidence type="ECO:0000256" key="3">
    <source>
        <dbReference type="ARBA" id="ARBA00022485"/>
    </source>
</evidence>